<dbReference type="EMBL" id="LR796657">
    <property type="protein sequence ID" value="CAB4157955.1"/>
    <property type="molecule type" value="Genomic_DNA"/>
</dbReference>
<name>A0A6J5NLA8_9CAUD</name>
<accession>A0A6J5NLA8</accession>
<organism evidence="1">
    <name type="scientific">uncultured Caudovirales phage</name>
    <dbReference type="NCBI Taxonomy" id="2100421"/>
    <lineage>
        <taxon>Viruses</taxon>
        <taxon>Duplodnaviria</taxon>
        <taxon>Heunggongvirae</taxon>
        <taxon>Uroviricota</taxon>
        <taxon>Caudoviricetes</taxon>
        <taxon>Peduoviridae</taxon>
        <taxon>Maltschvirus</taxon>
        <taxon>Maltschvirus maltsch</taxon>
    </lineage>
</organism>
<sequence>MVIVRGAKVSVEMPWRSQVQLRPNTEPLPKLQIVARPSFMFLAGGYGGGKGYAIPQPRVFRSQIIIRALHLHVCGLQARNVGF</sequence>
<protein>
    <submittedName>
        <fullName evidence="1">Uncharacterized protein</fullName>
    </submittedName>
</protein>
<evidence type="ECO:0000313" key="1">
    <source>
        <dbReference type="EMBL" id="CAB4157955.1"/>
    </source>
</evidence>
<gene>
    <name evidence="1" type="ORF">UFOVP681_59</name>
</gene>
<reference evidence="1" key="1">
    <citation type="submission" date="2020-04" db="EMBL/GenBank/DDBJ databases">
        <authorList>
            <person name="Chiriac C."/>
            <person name="Salcher M."/>
            <person name="Ghai R."/>
            <person name="Kavagutti S V."/>
        </authorList>
    </citation>
    <scope>NUCLEOTIDE SEQUENCE</scope>
</reference>
<proteinExistence type="predicted"/>